<feature type="domain" description="AMP-dependent synthetase/ligase" evidence="3">
    <location>
        <begin position="34"/>
        <end position="164"/>
    </location>
</feature>
<keyword evidence="2" id="KW-0436">Ligase</keyword>
<dbReference type="InterPro" id="IPR000873">
    <property type="entry name" value="AMP-dep_synth/lig_dom"/>
</dbReference>
<keyword evidence="5" id="KW-1185">Reference proteome</keyword>
<protein>
    <recommendedName>
        <fullName evidence="3">AMP-dependent synthetase/ligase domain-containing protein</fullName>
    </recommendedName>
</protein>
<dbReference type="STRING" id="576137.A0A1L7XUV3"/>
<evidence type="ECO:0000313" key="5">
    <source>
        <dbReference type="Proteomes" id="UP000184330"/>
    </source>
</evidence>
<name>A0A1L7XUV3_9HELO</name>
<evidence type="ECO:0000256" key="2">
    <source>
        <dbReference type="ARBA" id="ARBA00022598"/>
    </source>
</evidence>
<dbReference type="SUPFAM" id="SSF56801">
    <property type="entry name" value="Acetyl-CoA synthetase-like"/>
    <property type="match status" value="1"/>
</dbReference>
<proteinExistence type="inferred from homology"/>
<dbReference type="Gene3D" id="3.40.50.980">
    <property type="match status" value="1"/>
</dbReference>
<dbReference type="PANTHER" id="PTHR24096:SF149">
    <property type="entry name" value="AMP-BINDING DOMAIN-CONTAINING PROTEIN-RELATED"/>
    <property type="match status" value="1"/>
</dbReference>
<dbReference type="EMBL" id="FJOG01000060">
    <property type="protein sequence ID" value="CZR68793.1"/>
    <property type="molecule type" value="Genomic_DNA"/>
</dbReference>
<gene>
    <name evidence="4" type="ORF">PAC_18693</name>
</gene>
<organism evidence="4 5">
    <name type="scientific">Phialocephala subalpina</name>
    <dbReference type="NCBI Taxonomy" id="576137"/>
    <lineage>
        <taxon>Eukaryota</taxon>
        <taxon>Fungi</taxon>
        <taxon>Dikarya</taxon>
        <taxon>Ascomycota</taxon>
        <taxon>Pezizomycotina</taxon>
        <taxon>Leotiomycetes</taxon>
        <taxon>Helotiales</taxon>
        <taxon>Mollisiaceae</taxon>
        <taxon>Phialocephala</taxon>
        <taxon>Phialocephala fortinii species complex</taxon>
    </lineage>
</organism>
<dbReference type="OrthoDB" id="6509636at2759"/>
<dbReference type="Pfam" id="PF00501">
    <property type="entry name" value="AMP-binding"/>
    <property type="match status" value="1"/>
</dbReference>
<comment type="similarity">
    <text evidence="1">Belongs to the ATP-dependent AMP-binding enzyme family.</text>
</comment>
<evidence type="ECO:0000256" key="1">
    <source>
        <dbReference type="ARBA" id="ARBA00006432"/>
    </source>
</evidence>
<accession>A0A1L7XUV3</accession>
<dbReference type="Proteomes" id="UP000184330">
    <property type="component" value="Unassembled WGS sequence"/>
</dbReference>
<evidence type="ECO:0000259" key="3">
    <source>
        <dbReference type="Pfam" id="PF00501"/>
    </source>
</evidence>
<sequence>MVIKSRYLEPNLPSVDIYTFLFKRKDRKFPEMSMGDVLAISLASDIDMPPIIFGALWAGVIVSTANPGYTLIEISYQLCASGVKAIVTHFSKIEDVRKPCSAVGIPEDHIIILGDGKNATGRFKHWTNVRNLANTAQFVARKIDLRKDASFLVYAGTTGKPEGV</sequence>
<dbReference type="AlphaFoldDB" id="A0A1L7XUV3"/>
<dbReference type="GO" id="GO:0016405">
    <property type="term" value="F:CoA-ligase activity"/>
    <property type="evidence" value="ECO:0007669"/>
    <property type="project" value="TreeGrafter"/>
</dbReference>
<dbReference type="PANTHER" id="PTHR24096">
    <property type="entry name" value="LONG-CHAIN-FATTY-ACID--COA LIGASE"/>
    <property type="match status" value="1"/>
</dbReference>
<evidence type="ECO:0000313" key="4">
    <source>
        <dbReference type="EMBL" id="CZR68793.1"/>
    </source>
</evidence>
<reference evidence="4 5" key="1">
    <citation type="submission" date="2016-03" db="EMBL/GenBank/DDBJ databases">
        <authorList>
            <person name="Ploux O."/>
        </authorList>
    </citation>
    <scope>NUCLEOTIDE SEQUENCE [LARGE SCALE GENOMIC DNA]</scope>
    <source>
        <strain evidence="4 5">UAMH 11012</strain>
    </source>
</reference>